<dbReference type="InterPro" id="IPR036282">
    <property type="entry name" value="Glutathione-S-Trfase_C_sf"/>
</dbReference>
<dbReference type="PANTHER" id="PTHR44051:SF8">
    <property type="entry name" value="GLUTATHIONE S-TRANSFERASE GSTA"/>
    <property type="match status" value="1"/>
</dbReference>
<evidence type="ECO:0000313" key="4">
    <source>
        <dbReference type="EMBL" id="KAK9818187.1"/>
    </source>
</evidence>
<organism evidence="4 5">
    <name type="scientific">[Myrmecia] bisecta</name>
    <dbReference type="NCBI Taxonomy" id="41462"/>
    <lineage>
        <taxon>Eukaryota</taxon>
        <taxon>Viridiplantae</taxon>
        <taxon>Chlorophyta</taxon>
        <taxon>core chlorophytes</taxon>
        <taxon>Trebouxiophyceae</taxon>
        <taxon>Trebouxiales</taxon>
        <taxon>Trebouxiaceae</taxon>
        <taxon>Myrmecia</taxon>
    </lineage>
</organism>
<comment type="caution">
    <text evidence="4">The sequence shown here is derived from an EMBL/GenBank/DDBJ whole genome shotgun (WGS) entry which is preliminary data.</text>
</comment>
<dbReference type="Pfam" id="PF13409">
    <property type="entry name" value="GST_N_2"/>
    <property type="match status" value="1"/>
</dbReference>
<dbReference type="SUPFAM" id="SSF52833">
    <property type="entry name" value="Thioredoxin-like"/>
    <property type="match status" value="1"/>
</dbReference>
<evidence type="ECO:0000256" key="1">
    <source>
        <dbReference type="ARBA" id="ARBA00007409"/>
    </source>
</evidence>
<dbReference type="InterPro" id="IPR004045">
    <property type="entry name" value="Glutathione_S-Trfase_N"/>
</dbReference>
<feature type="domain" description="GST N-terminal" evidence="2">
    <location>
        <begin position="8"/>
        <end position="84"/>
    </location>
</feature>
<dbReference type="PROSITE" id="PS50404">
    <property type="entry name" value="GST_NTER"/>
    <property type="match status" value="1"/>
</dbReference>
<reference evidence="4 5" key="1">
    <citation type="journal article" date="2024" name="Nat. Commun.">
        <title>Phylogenomics reveals the evolutionary origins of lichenization in chlorophyte algae.</title>
        <authorList>
            <person name="Puginier C."/>
            <person name="Libourel C."/>
            <person name="Otte J."/>
            <person name="Skaloud P."/>
            <person name="Haon M."/>
            <person name="Grisel S."/>
            <person name="Petersen M."/>
            <person name="Berrin J.G."/>
            <person name="Delaux P.M."/>
            <person name="Dal Grande F."/>
            <person name="Keller J."/>
        </authorList>
    </citation>
    <scope>NUCLEOTIDE SEQUENCE [LARGE SCALE GENOMIC DNA]</scope>
    <source>
        <strain evidence="4 5">SAG 2043</strain>
    </source>
</reference>
<evidence type="ECO:0000259" key="3">
    <source>
        <dbReference type="PROSITE" id="PS50405"/>
    </source>
</evidence>
<evidence type="ECO:0000259" key="2">
    <source>
        <dbReference type="PROSITE" id="PS50404"/>
    </source>
</evidence>
<feature type="domain" description="GST C-terminal" evidence="3">
    <location>
        <begin position="89"/>
        <end position="229"/>
    </location>
</feature>
<dbReference type="InterPro" id="IPR054416">
    <property type="entry name" value="GST_UstS-like_C"/>
</dbReference>
<comment type="similarity">
    <text evidence="1">Belongs to the GST superfamily.</text>
</comment>
<dbReference type="SFLD" id="SFLDS00019">
    <property type="entry name" value="Glutathione_Transferase_(cytos"/>
    <property type="match status" value="1"/>
</dbReference>
<dbReference type="SUPFAM" id="SSF47616">
    <property type="entry name" value="GST C-terminal domain-like"/>
    <property type="match status" value="1"/>
</dbReference>
<evidence type="ECO:0000313" key="5">
    <source>
        <dbReference type="Proteomes" id="UP001489004"/>
    </source>
</evidence>
<dbReference type="PROSITE" id="PS50405">
    <property type="entry name" value="GST_CTER"/>
    <property type="match status" value="1"/>
</dbReference>
<keyword evidence="5" id="KW-1185">Reference proteome</keyword>
<dbReference type="InterPro" id="IPR036249">
    <property type="entry name" value="Thioredoxin-like_sf"/>
</dbReference>
<proteinExistence type="inferred from homology"/>
<dbReference type="EMBL" id="JALJOR010000004">
    <property type="protein sequence ID" value="KAK9818187.1"/>
    <property type="molecule type" value="Genomic_DNA"/>
</dbReference>
<sequence>MAIKVYELAGADGAQRFSPYCWMSVMALAHKGLQFEGIPWRFSEQDAIAFSGQGKVPVVVDGDKTIADSWAIAEYLEATYSDKPSLFNGPGGKAGAQFVTAWAETTLMPIIFPLVVADVHSVLRPEDAAYFRETREKVLGVPLEEACTDKGPQMAKFRAALEPLRAMLAKQPFLGGDAPSYSDYVLFGYFMFARNTYPQDLLEASDAVYAWREKLLDAFGGLARKSKSA</sequence>
<dbReference type="AlphaFoldDB" id="A0AAW1QBS6"/>
<protein>
    <recommendedName>
        <fullName evidence="6">Glutathione S-transferase</fullName>
    </recommendedName>
</protein>
<dbReference type="Proteomes" id="UP001489004">
    <property type="component" value="Unassembled WGS sequence"/>
</dbReference>
<dbReference type="InterPro" id="IPR010987">
    <property type="entry name" value="Glutathione-S-Trfase_C-like"/>
</dbReference>
<accession>A0AAW1QBS6</accession>
<dbReference type="Pfam" id="PF22041">
    <property type="entry name" value="GST_C_7"/>
    <property type="match status" value="1"/>
</dbReference>
<dbReference type="PANTHER" id="PTHR44051">
    <property type="entry name" value="GLUTATHIONE S-TRANSFERASE-RELATED"/>
    <property type="match status" value="1"/>
</dbReference>
<dbReference type="InterPro" id="IPR040079">
    <property type="entry name" value="Glutathione_S-Trfase"/>
</dbReference>
<name>A0AAW1QBS6_9CHLO</name>
<dbReference type="Gene3D" id="1.20.1050.10">
    <property type="match status" value="1"/>
</dbReference>
<dbReference type="Gene3D" id="3.40.30.10">
    <property type="entry name" value="Glutaredoxin"/>
    <property type="match status" value="1"/>
</dbReference>
<evidence type="ECO:0008006" key="6">
    <source>
        <dbReference type="Google" id="ProtNLM"/>
    </source>
</evidence>
<gene>
    <name evidence="4" type="ORF">WJX72_008475</name>
</gene>